<gene>
    <name evidence="1" type="ORF">ENU12_08750</name>
</gene>
<evidence type="ECO:0000313" key="1">
    <source>
        <dbReference type="EMBL" id="HGQ77965.1"/>
    </source>
</evidence>
<dbReference type="InterPro" id="IPR029058">
    <property type="entry name" value="AB_hydrolase_fold"/>
</dbReference>
<dbReference type="Gene3D" id="3.40.50.1820">
    <property type="entry name" value="alpha/beta hydrolase"/>
    <property type="match status" value="1"/>
</dbReference>
<dbReference type="SUPFAM" id="SSF53474">
    <property type="entry name" value="alpha/beta-Hydrolases"/>
    <property type="match status" value="1"/>
</dbReference>
<name>A0A7V4CPB7_FERPE</name>
<evidence type="ECO:0008006" key="2">
    <source>
        <dbReference type="Google" id="ProtNLM"/>
    </source>
</evidence>
<organism evidence="1">
    <name type="scientific">Fervidobacterium pennivorans</name>
    <dbReference type="NCBI Taxonomy" id="93466"/>
    <lineage>
        <taxon>Bacteria</taxon>
        <taxon>Thermotogati</taxon>
        <taxon>Thermotogota</taxon>
        <taxon>Thermotogae</taxon>
        <taxon>Thermotogales</taxon>
        <taxon>Fervidobacteriaceae</taxon>
        <taxon>Fervidobacterium</taxon>
    </lineage>
</organism>
<sequence length="482" mass="53134">MKTKAVFLVIVLLVVVSLFTSCTSTVLKNDAGKVSVTLLVKTTDNEEVEKVSPGLTAYGDLVEKVIVTVRNEQGDVVFQQSTLDKSKSTFDLELPGYGKFKFTVEAVDSSGAIVMKGEKEQVVDSTTKGIVLYYTTFNPYGTYYTYYKAYVIPIYKALYRIIPFFEYSSFDSTSWIRSTPSLYEIRKPYSGYPSIVLIHGIDSSEINGVWTDYKKDMIQKWNKYIPAGYGLYFFAYPTLDVPLDYSARVLAQSISTLGSTMRTKFYFFAHSMGGLLLRYALQDSTFRSYVAKVVFSGTPHIGSPLGNLVVMNKNNLSNRSDWTLIKDSLILANMAGVFVEAPNYRYLVYGVSHPLIPSGVIYKTFAGVVPTSDLGSLVSSAWSNGITNVLGHSIVASLMVKVFGADFSKSDGAVPLQSASAFGNTEILYGYTHADLASNPTVISKAFYFFFGKTLSIDDEKLLGSNNTEGATDTKLELDAVK</sequence>
<dbReference type="EMBL" id="DTBH01000179">
    <property type="protein sequence ID" value="HGQ77965.1"/>
    <property type="molecule type" value="Genomic_DNA"/>
</dbReference>
<dbReference type="AlphaFoldDB" id="A0A7V4CPB7"/>
<protein>
    <recommendedName>
        <fullName evidence="2">Alpha/beta hydrolase</fullName>
    </recommendedName>
</protein>
<dbReference type="PROSITE" id="PS51257">
    <property type="entry name" value="PROKAR_LIPOPROTEIN"/>
    <property type="match status" value="1"/>
</dbReference>
<accession>A0A7V4CPB7</accession>
<proteinExistence type="predicted"/>
<reference evidence="1" key="1">
    <citation type="journal article" date="2020" name="mSystems">
        <title>Genome- and Community-Level Interaction Insights into Carbon Utilization and Element Cycling Functions of Hydrothermarchaeota in Hydrothermal Sediment.</title>
        <authorList>
            <person name="Zhou Z."/>
            <person name="Liu Y."/>
            <person name="Xu W."/>
            <person name="Pan J."/>
            <person name="Luo Z.H."/>
            <person name="Li M."/>
        </authorList>
    </citation>
    <scope>NUCLEOTIDE SEQUENCE [LARGE SCALE GENOMIC DNA]</scope>
    <source>
        <strain evidence="1">SpSt-640</strain>
    </source>
</reference>
<comment type="caution">
    <text evidence="1">The sequence shown here is derived from an EMBL/GenBank/DDBJ whole genome shotgun (WGS) entry which is preliminary data.</text>
</comment>